<evidence type="ECO:0000313" key="3">
    <source>
        <dbReference type="Proteomes" id="UP000612329"/>
    </source>
</evidence>
<accession>A0A8J3BRQ8</accession>
<proteinExistence type="predicted"/>
<dbReference type="PANTHER" id="PTHR22901">
    <property type="entry name" value="SIALATE O-ACETYLESTERASE"/>
    <property type="match status" value="1"/>
</dbReference>
<keyword evidence="3" id="KW-1185">Reference proteome</keyword>
<dbReference type="InterPro" id="IPR013830">
    <property type="entry name" value="SGNH_hydro"/>
</dbReference>
<evidence type="ECO:0000313" key="2">
    <source>
        <dbReference type="EMBL" id="GGK34097.1"/>
    </source>
</evidence>
<dbReference type="Pfam" id="PF13472">
    <property type="entry name" value="Lipase_GDSL_2"/>
    <property type="match status" value="1"/>
</dbReference>
<dbReference type="InterPro" id="IPR039329">
    <property type="entry name" value="SIAE"/>
</dbReference>
<feature type="domain" description="SGNH hydrolase-type esterase" evidence="1">
    <location>
        <begin position="39"/>
        <end position="209"/>
    </location>
</feature>
<protein>
    <recommendedName>
        <fullName evidence="1">SGNH hydrolase-type esterase domain-containing protein</fullName>
    </recommendedName>
</protein>
<dbReference type="AlphaFoldDB" id="A0A8J3BRQ8"/>
<dbReference type="GO" id="GO:0005975">
    <property type="term" value="P:carbohydrate metabolic process"/>
    <property type="evidence" value="ECO:0007669"/>
    <property type="project" value="TreeGrafter"/>
</dbReference>
<evidence type="ECO:0000259" key="1">
    <source>
        <dbReference type="Pfam" id="PF13472"/>
    </source>
</evidence>
<dbReference type="GO" id="GO:0001681">
    <property type="term" value="F:sialate O-acetylesterase activity"/>
    <property type="evidence" value="ECO:0007669"/>
    <property type="project" value="InterPro"/>
</dbReference>
<dbReference type="RefSeq" id="WP_188654780.1">
    <property type="nucleotide sequence ID" value="NZ_BMNR01000009.1"/>
</dbReference>
<reference evidence="2" key="2">
    <citation type="submission" date="2020-09" db="EMBL/GenBank/DDBJ databases">
        <authorList>
            <person name="Sun Q."/>
            <person name="Ohkuma M."/>
        </authorList>
    </citation>
    <scope>NUCLEOTIDE SEQUENCE</scope>
    <source>
        <strain evidence="2">JCM 12862</strain>
    </source>
</reference>
<dbReference type="PANTHER" id="PTHR22901:SF0">
    <property type="entry name" value="SIALATE O-ACETYLESTERASE"/>
    <property type="match status" value="1"/>
</dbReference>
<organism evidence="2 3">
    <name type="scientific">Yeosuana aromativorans</name>
    <dbReference type="NCBI Taxonomy" id="288019"/>
    <lineage>
        <taxon>Bacteria</taxon>
        <taxon>Pseudomonadati</taxon>
        <taxon>Bacteroidota</taxon>
        <taxon>Flavobacteriia</taxon>
        <taxon>Flavobacteriales</taxon>
        <taxon>Flavobacteriaceae</taxon>
        <taxon>Yeosuana</taxon>
    </lineage>
</organism>
<dbReference type="SUPFAM" id="SSF52266">
    <property type="entry name" value="SGNH hydrolase"/>
    <property type="match status" value="1"/>
</dbReference>
<gene>
    <name evidence="2" type="ORF">GCM10007962_30660</name>
</gene>
<dbReference type="EMBL" id="BMNR01000009">
    <property type="protein sequence ID" value="GGK34097.1"/>
    <property type="molecule type" value="Genomic_DNA"/>
</dbReference>
<reference evidence="2" key="1">
    <citation type="journal article" date="2014" name="Int. J. Syst. Evol. Microbiol.">
        <title>Complete genome sequence of Corynebacterium casei LMG S-19264T (=DSM 44701T), isolated from a smear-ripened cheese.</title>
        <authorList>
            <consortium name="US DOE Joint Genome Institute (JGI-PGF)"/>
            <person name="Walter F."/>
            <person name="Albersmeier A."/>
            <person name="Kalinowski J."/>
            <person name="Ruckert C."/>
        </authorList>
    </citation>
    <scope>NUCLEOTIDE SEQUENCE</scope>
    <source>
        <strain evidence="2">JCM 12862</strain>
    </source>
</reference>
<dbReference type="Proteomes" id="UP000612329">
    <property type="component" value="Unassembled WGS sequence"/>
</dbReference>
<dbReference type="InterPro" id="IPR036514">
    <property type="entry name" value="SGNH_hydro_sf"/>
</dbReference>
<dbReference type="Gene3D" id="3.40.50.1110">
    <property type="entry name" value="SGNH hydrolase"/>
    <property type="match status" value="1"/>
</dbReference>
<sequence>MKSNRKSKPSIFITIVLLLFSYSIYSQKIKVAIVGKGVTYGTGLKNRANNSYPVQLQRLFDGRYEVSNFGCSGTIVLKKGDKPYWVNPEFKKSKAFDSNIVIIHLGLNDQGIKNWPKHKEKFVNDYLDLIYTYKALPTKPKVMICKMSPMFSGCHWFEEGMLENFNKIQSKIESISKQANVDLIDLHEVLYRFPEYFPDNIHPTKEGAAIIAKKIYGAITGNYGGLKLPVLFGENMVLQRNEPIFISGVSDANDRIRVVFNDEKAEVKVGNDGTWKVALPPMKAGGPYMLSIKSKNSEEIIINQVFIGEVWLASGQPNKAFETKRIMHAQSILKDSINHNIYLFSFIGKAWPDGGVF</sequence>
<name>A0A8J3BRQ8_9FLAO</name>
<comment type="caution">
    <text evidence="2">The sequence shown here is derived from an EMBL/GenBank/DDBJ whole genome shotgun (WGS) entry which is preliminary data.</text>
</comment>